<sequence>MSAALTASSSFLSMPESFIMLLAKAVDSLSSTMNTGRDVIFFIFSAKATAFMEELLYLPDIDIGSPTTICSTAFSLIISRSFFLYPA</sequence>
<evidence type="ECO:0000313" key="1">
    <source>
        <dbReference type="EMBL" id="AKI97103.1"/>
    </source>
</evidence>
<accession>A0A0G2ZE65</accession>
<gene>
    <name evidence="1" type="ORF">IX53_03900</name>
</gene>
<dbReference type="EMBL" id="CP011232">
    <property type="protein sequence ID" value="AKI97103.1"/>
    <property type="molecule type" value="Genomic_DNA"/>
</dbReference>
<dbReference type="Proteomes" id="UP000035159">
    <property type="component" value="Chromosome"/>
</dbReference>
<dbReference type="AlphaFoldDB" id="A0A0G2ZE65"/>
<protein>
    <submittedName>
        <fullName evidence="1">Uncharacterized protein</fullName>
    </submittedName>
</protein>
<dbReference type="KEGG" id="kpf:IX53_03900"/>
<reference evidence="1 2" key="1">
    <citation type="submission" date="2015-04" db="EMBL/GenBank/DDBJ databases">
        <title>Complete Genome Sequence of Kosmotoga pacifica SLHLJ1.</title>
        <authorList>
            <person name="Jiang L.J."/>
            <person name="Shao Z.Z."/>
            <person name="Jebbar M."/>
        </authorList>
    </citation>
    <scope>NUCLEOTIDE SEQUENCE [LARGE SCALE GENOMIC DNA]</scope>
    <source>
        <strain evidence="1 2">SLHLJ1</strain>
    </source>
</reference>
<evidence type="ECO:0000313" key="2">
    <source>
        <dbReference type="Proteomes" id="UP000035159"/>
    </source>
</evidence>
<organism evidence="1 2">
    <name type="scientific">Kosmotoga pacifica</name>
    <dbReference type="NCBI Taxonomy" id="1330330"/>
    <lineage>
        <taxon>Bacteria</taxon>
        <taxon>Thermotogati</taxon>
        <taxon>Thermotogota</taxon>
        <taxon>Thermotogae</taxon>
        <taxon>Kosmotogales</taxon>
        <taxon>Kosmotogaceae</taxon>
        <taxon>Kosmotoga</taxon>
    </lineage>
</organism>
<proteinExistence type="predicted"/>
<name>A0A0G2ZE65_9BACT</name>
<keyword evidence="2" id="KW-1185">Reference proteome</keyword>